<dbReference type="Gene3D" id="1.10.260.40">
    <property type="entry name" value="lambda repressor-like DNA-binding domains"/>
    <property type="match status" value="1"/>
</dbReference>
<dbReference type="Proteomes" id="UP000182258">
    <property type="component" value="Unassembled WGS sequence"/>
</dbReference>
<protein>
    <submittedName>
        <fullName evidence="1">DNA-binding transcriptional regulator, XRE-family HTH domain</fullName>
    </submittedName>
</protein>
<dbReference type="CDD" id="cd00093">
    <property type="entry name" value="HTH_XRE"/>
    <property type="match status" value="1"/>
</dbReference>
<evidence type="ECO:0000313" key="2">
    <source>
        <dbReference type="Proteomes" id="UP000182258"/>
    </source>
</evidence>
<accession>A0A1I1J6A6</accession>
<dbReference type="EMBL" id="FOMB01000005">
    <property type="protein sequence ID" value="SFC43925.1"/>
    <property type="molecule type" value="Genomic_DNA"/>
</dbReference>
<dbReference type="InterPro" id="IPR010982">
    <property type="entry name" value="Lambda_DNA-bd_dom_sf"/>
</dbReference>
<proteinExistence type="predicted"/>
<name>A0A1I1J6A6_9HYPH</name>
<dbReference type="SUPFAM" id="SSF47413">
    <property type="entry name" value="lambda repressor-like DNA-binding domains"/>
    <property type="match status" value="1"/>
</dbReference>
<dbReference type="RefSeq" id="WP_143078073.1">
    <property type="nucleotide sequence ID" value="NZ_FOMB01000005.1"/>
</dbReference>
<gene>
    <name evidence="1" type="ORF">SAMN04488059_10581</name>
</gene>
<dbReference type="InterPro" id="IPR001387">
    <property type="entry name" value="Cro/C1-type_HTH"/>
</dbReference>
<keyword evidence="1" id="KW-0238">DNA-binding</keyword>
<dbReference type="STRING" id="728005.SAMN04488059_10581"/>
<reference evidence="1 2" key="1">
    <citation type="submission" date="2016-10" db="EMBL/GenBank/DDBJ databases">
        <authorList>
            <person name="de Groot N.N."/>
        </authorList>
    </citation>
    <scope>NUCLEOTIDE SEQUENCE [LARGE SCALE GENOMIC DNA]</scope>
    <source>
        <strain evidence="1 2">CGMCC 1.10210</strain>
    </source>
</reference>
<organism evidence="1 2">
    <name type="scientific">Devosia psychrophila</name>
    <dbReference type="NCBI Taxonomy" id="728005"/>
    <lineage>
        <taxon>Bacteria</taxon>
        <taxon>Pseudomonadati</taxon>
        <taxon>Pseudomonadota</taxon>
        <taxon>Alphaproteobacteria</taxon>
        <taxon>Hyphomicrobiales</taxon>
        <taxon>Devosiaceae</taxon>
        <taxon>Devosia</taxon>
    </lineage>
</organism>
<sequence length="335" mass="37987">MSSSLRGVNLLNWQKLIDETIERRKESGMTKREHTALAGVSAPTMTAFERGETTLSLTKAFDILRVVGLMDEPAAAGAQERFLRESIQRWQSLIKDLAANSPARFPDGYYRADYCFTGDLKTPTAREFEDMLREVSYTKYTGWPVFMFMTREETRPSEVDGAIETWLPPSEIAERSFDDAAHCDFWRGVPSGRMFLIRGYKEDGQETFPAGTVFDATLPIWRLGEILMHASNLAQLLAKRDPFPLTVKMRVLYTGLRGRQLKSWANPLAGLIMEGRPSRSDEVLLETEVSVEDIKEDLAAVVTPLVSQLFERFDAESVSYDFVKSEVLKLTKARF</sequence>
<dbReference type="GO" id="GO:0003677">
    <property type="term" value="F:DNA binding"/>
    <property type="evidence" value="ECO:0007669"/>
    <property type="project" value="UniProtKB-KW"/>
</dbReference>
<evidence type="ECO:0000313" key="1">
    <source>
        <dbReference type="EMBL" id="SFC43925.1"/>
    </source>
</evidence>
<dbReference type="OrthoDB" id="6994865at2"/>
<dbReference type="AlphaFoldDB" id="A0A1I1J6A6"/>